<name>A0A8A1MFB9_AJECA</name>
<evidence type="ECO:0000256" key="1">
    <source>
        <dbReference type="SAM" id="MobiDB-lite"/>
    </source>
</evidence>
<dbReference type="VEuPathDB" id="FungiDB:I7I51_02580"/>
<accession>A0A8A1MFB9</accession>
<feature type="compositionally biased region" description="Basic and acidic residues" evidence="1">
    <location>
        <begin position="56"/>
        <end position="78"/>
    </location>
</feature>
<evidence type="ECO:0000313" key="3">
    <source>
        <dbReference type="Proteomes" id="UP000663671"/>
    </source>
</evidence>
<dbReference type="EMBL" id="CP069112">
    <property type="protein sequence ID" value="QSS62837.1"/>
    <property type="molecule type" value="Genomic_DNA"/>
</dbReference>
<dbReference type="AlphaFoldDB" id="A0A8A1MFB9"/>
<protein>
    <submittedName>
        <fullName evidence="2">Uncharacterized protein</fullName>
    </submittedName>
</protein>
<reference evidence="2" key="1">
    <citation type="submission" date="2021-01" db="EMBL/GenBank/DDBJ databases">
        <title>Chromosome-level genome assembly of a human fungal pathogen reveals clustering of transcriptionally co-regulated genes.</title>
        <authorList>
            <person name="Voorhies M."/>
            <person name="Cohen S."/>
            <person name="Shea T.P."/>
            <person name="Petrus S."/>
            <person name="Munoz J.F."/>
            <person name="Poplawski S."/>
            <person name="Goldman W.E."/>
            <person name="Michael T."/>
            <person name="Cuomo C.A."/>
            <person name="Sil A."/>
            <person name="Beyhan S."/>
        </authorList>
    </citation>
    <scope>NUCLEOTIDE SEQUENCE</scope>
    <source>
        <strain evidence="2">WU24</strain>
    </source>
</reference>
<dbReference type="OrthoDB" id="4184392at2759"/>
<proteinExistence type="predicted"/>
<feature type="region of interest" description="Disordered" evidence="1">
    <location>
        <begin position="55"/>
        <end position="82"/>
    </location>
</feature>
<sequence length="112" mass="12220">MCLVETVYGGCGHKIGGEIEPCSKAVYPNPCDNATTGEKRLEIMCSGCRRYYGCDVKPKPKSAEAHSEPKEGESKESKQVPPVECPCMYAEVDDKKLGKADDQVSPDNFDVD</sequence>
<organism evidence="2 3">
    <name type="scientific">Ajellomyces capsulatus</name>
    <name type="common">Darling's disease fungus</name>
    <name type="synonym">Histoplasma capsulatum</name>
    <dbReference type="NCBI Taxonomy" id="5037"/>
    <lineage>
        <taxon>Eukaryota</taxon>
        <taxon>Fungi</taxon>
        <taxon>Dikarya</taxon>
        <taxon>Ascomycota</taxon>
        <taxon>Pezizomycotina</taxon>
        <taxon>Eurotiomycetes</taxon>
        <taxon>Eurotiomycetidae</taxon>
        <taxon>Onygenales</taxon>
        <taxon>Ajellomycetaceae</taxon>
        <taxon>Histoplasma</taxon>
    </lineage>
</organism>
<gene>
    <name evidence="2" type="ORF">I7I51_02580</name>
</gene>
<evidence type="ECO:0000313" key="2">
    <source>
        <dbReference type="EMBL" id="QSS62837.1"/>
    </source>
</evidence>
<dbReference type="Proteomes" id="UP000663671">
    <property type="component" value="Chromosome 7"/>
</dbReference>